<dbReference type="PANTHER" id="PTHR43712">
    <property type="entry name" value="PUTATIVE (AFU_ORTHOLOGUE AFUA_4G14580)-RELATED"/>
    <property type="match status" value="1"/>
</dbReference>
<dbReference type="InterPro" id="IPR016461">
    <property type="entry name" value="COMT-like"/>
</dbReference>
<evidence type="ECO:0000259" key="6">
    <source>
        <dbReference type="Pfam" id="PF08100"/>
    </source>
</evidence>
<dbReference type="InterPro" id="IPR012967">
    <property type="entry name" value="COMT_dimerisation"/>
</dbReference>
<name>A0A1X0Y133_MYCSI</name>
<dbReference type="InterPro" id="IPR036390">
    <property type="entry name" value="WH_DNA-bd_sf"/>
</dbReference>
<dbReference type="Pfam" id="PF00891">
    <property type="entry name" value="Methyltransf_2"/>
    <property type="match status" value="1"/>
</dbReference>
<dbReference type="GO" id="GO:0008171">
    <property type="term" value="F:O-methyltransferase activity"/>
    <property type="evidence" value="ECO:0007669"/>
    <property type="project" value="InterPro"/>
</dbReference>
<evidence type="ECO:0000313" key="8">
    <source>
        <dbReference type="Proteomes" id="UP000193040"/>
    </source>
</evidence>
<dbReference type="PANTHER" id="PTHR43712:SF2">
    <property type="entry name" value="O-METHYLTRANSFERASE CICE"/>
    <property type="match status" value="1"/>
</dbReference>
<keyword evidence="8" id="KW-1185">Reference proteome</keyword>
<dbReference type="SUPFAM" id="SSF53335">
    <property type="entry name" value="S-adenosyl-L-methionine-dependent methyltransferases"/>
    <property type="match status" value="1"/>
</dbReference>
<dbReference type="Gene3D" id="1.10.10.10">
    <property type="entry name" value="Winged helix-like DNA-binding domain superfamily/Winged helix DNA-binding domain"/>
    <property type="match status" value="1"/>
</dbReference>
<organism evidence="7 8">
    <name type="scientific">Mycobacterium simiae</name>
    <name type="common">Mycobacterium habana</name>
    <dbReference type="NCBI Taxonomy" id="1784"/>
    <lineage>
        <taxon>Bacteria</taxon>
        <taxon>Bacillati</taxon>
        <taxon>Actinomycetota</taxon>
        <taxon>Actinomycetes</taxon>
        <taxon>Mycobacteriales</taxon>
        <taxon>Mycobacteriaceae</taxon>
        <taxon>Mycobacterium</taxon>
        <taxon>Mycobacterium simiae complex</taxon>
    </lineage>
</organism>
<keyword evidence="1" id="KW-0489">Methyltransferase</keyword>
<dbReference type="PROSITE" id="PS51683">
    <property type="entry name" value="SAM_OMT_II"/>
    <property type="match status" value="1"/>
</dbReference>
<keyword evidence="2" id="KW-0808">Transferase</keyword>
<dbReference type="InterPro" id="IPR036388">
    <property type="entry name" value="WH-like_DNA-bd_sf"/>
</dbReference>
<comment type="caution">
    <text evidence="7">The sequence shown here is derived from an EMBL/GenBank/DDBJ whole genome shotgun (WGS) entry which is preliminary data.</text>
</comment>
<dbReference type="GO" id="GO:0032259">
    <property type="term" value="P:methylation"/>
    <property type="evidence" value="ECO:0007669"/>
    <property type="project" value="UniProtKB-KW"/>
</dbReference>
<evidence type="ECO:0000259" key="5">
    <source>
        <dbReference type="Pfam" id="PF00891"/>
    </source>
</evidence>
<dbReference type="Gene3D" id="3.40.50.150">
    <property type="entry name" value="Vaccinia Virus protein VP39"/>
    <property type="match status" value="1"/>
</dbReference>
<dbReference type="Pfam" id="PF08100">
    <property type="entry name" value="Dimerisation"/>
    <property type="match status" value="1"/>
</dbReference>
<evidence type="ECO:0000256" key="2">
    <source>
        <dbReference type="ARBA" id="ARBA00022679"/>
    </source>
</evidence>
<feature type="domain" description="O-methyltransferase C-terminal" evidence="5">
    <location>
        <begin position="116"/>
        <end position="315"/>
    </location>
</feature>
<proteinExistence type="predicted"/>
<evidence type="ECO:0000256" key="1">
    <source>
        <dbReference type="ARBA" id="ARBA00022603"/>
    </source>
</evidence>
<keyword evidence="3" id="KW-0949">S-adenosyl-L-methionine</keyword>
<dbReference type="InterPro" id="IPR029063">
    <property type="entry name" value="SAM-dependent_MTases_sf"/>
</dbReference>
<gene>
    <name evidence="7" type="ORF">B5M45_16850</name>
</gene>
<sequence length="337" mass="36594">MQRLGSTLAPNLNLAATKLLTLMSGAWMTQALAVAADLRLADHLADGISTRELASRVAADHSSLTRLLRYLASAGVVKTVGDRFELTEIGQLLRSDCAHSMRPLASLYGGSFYRSFAELGQAVRTGHDSFTSVFGQHHFDYFADRPELCFAEAMAASAAMFGTVAEVVDFAGVHVVVDVAGGNGELLKHILRAVPEVRGVVFERPHAIPAAESNLAEYRARCDFIAGDFTCGVPDMGDVYLLSRVLHDWDDQQCKTILQQCSAAMRAGSQLIVVERLLPDADLPSLAAAWDIHMLCNVGGRERTADDYRALFEAADLTIHAQHELPLDFTLLHATKV</sequence>
<dbReference type="InterPro" id="IPR001077">
    <property type="entry name" value="COMT_C"/>
</dbReference>
<dbReference type="EMBL" id="MZZM01000022">
    <property type="protein sequence ID" value="ORJ58817.1"/>
    <property type="molecule type" value="Genomic_DNA"/>
</dbReference>
<dbReference type="Proteomes" id="UP000193040">
    <property type="component" value="Unassembled WGS sequence"/>
</dbReference>
<dbReference type="Gene3D" id="1.10.287.1350">
    <property type="match status" value="1"/>
</dbReference>
<accession>A0A1X0Y133</accession>
<dbReference type="PIRSF" id="PIRSF005739">
    <property type="entry name" value="O-mtase"/>
    <property type="match status" value="1"/>
</dbReference>
<evidence type="ECO:0000256" key="3">
    <source>
        <dbReference type="ARBA" id="ARBA00022691"/>
    </source>
</evidence>
<evidence type="ECO:0000256" key="4">
    <source>
        <dbReference type="PIRSR" id="PIRSR005739-1"/>
    </source>
</evidence>
<reference evidence="7 8" key="1">
    <citation type="submission" date="2017-03" db="EMBL/GenBank/DDBJ databases">
        <title>Genomic insights into Mycobacterium simiae human colonization.</title>
        <authorList>
            <person name="Steffani J.L."/>
            <person name="Brunck M.E."/>
            <person name="Cruz E."/>
            <person name="Montiel R."/>
            <person name="Barona F."/>
        </authorList>
    </citation>
    <scope>NUCLEOTIDE SEQUENCE [LARGE SCALE GENOMIC DNA]</scope>
    <source>
        <strain evidence="7 8">MsiGto</strain>
    </source>
</reference>
<feature type="domain" description="O-methyltransferase dimerisation" evidence="6">
    <location>
        <begin position="21"/>
        <end position="93"/>
    </location>
</feature>
<dbReference type="GO" id="GO:0046983">
    <property type="term" value="F:protein dimerization activity"/>
    <property type="evidence" value="ECO:0007669"/>
    <property type="project" value="InterPro"/>
</dbReference>
<dbReference type="AlphaFoldDB" id="A0A1X0Y133"/>
<evidence type="ECO:0000313" key="7">
    <source>
        <dbReference type="EMBL" id="ORJ58817.1"/>
    </source>
</evidence>
<dbReference type="SUPFAM" id="SSF46785">
    <property type="entry name" value="Winged helix' DNA-binding domain"/>
    <property type="match status" value="1"/>
</dbReference>
<protein>
    <submittedName>
        <fullName evidence="7">Uncharacterized protein</fullName>
    </submittedName>
</protein>
<feature type="active site" description="Proton acceptor" evidence="4">
    <location>
        <position position="247"/>
    </location>
</feature>